<dbReference type="InterPro" id="IPR036188">
    <property type="entry name" value="FAD/NAD-bd_sf"/>
</dbReference>
<comment type="caution">
    <text evidence="1">The sequence shown here is derived from an EMBL/GenBank/DDBJ whole genome shotgun (WGS) entry which is preliminary data.</text>
</comment>
<sequence>MTQTREREVTFDDNSKINVQIIIWSTGFTPDYKWIDIDGVLDGKDFPIHNRGVSPIQGLYYIGLPWQHQRGSALICGVGRDAKFLYSVIKSVF</sequence>
<evidence type="ECO:0000313" key="1">
    <source>
        <dbReference type="EMBL" id="EJQ92776.1"/>
    </source>
</evidence>
<dbReference type="Proteomes" id="UP000006997">
    <property type="component" value="Unassembled WGS sequence"/>
</dbReference>
<evidence type="ECO:0000313" key="2">
    <source>
        <dbReference type="Proteomes" id="UP000006997"/>
    </source>
</evidence>
<gene>
    <name evidence="1" type="ORF">II3_05230</name>
</gene>
<protein>
    <submittedName>
        <fullName evidence="1">Uncharacterized protein</fullName>
    </submittedName>
</protein>
<name>J8E701_BACCE</name>
<dbReference type="HOGENOM" id="CLU_2393624_0_0_9"/>
<dbReference type="AlphaFoldDB" id="J8E701"/>
<dbReference type="EMBL" id="AHEN01000051">
    <property type="protein sequence ID" value="EJQ92776.1"/>
    <property type="molecule type" value="Genomic_DNA"/>
</dbReference>
<reference evidence="1 2" key="1">
    <citation type="submission" date="2012-04" db="EMBL/GenBank/DDBJ databases">
        <title>The Genome Sequence of Bacillus cereus MC67.</title>
        <authorList>
            <consortium name="The Broad Institute Genome Sequencing Platform"/>
            <consortium name="The Broad Institute Genome Sequencing Center for Infectious Disease"/>
            <person name="Feldgarden M."/>
            <person name="Van der Auwera G.A."/>
            <person name="Mahillon J."/>
            <person name="Duprez V."/>
            <person name="Timmery S."/>
            <person name="Mattelet C."/>
            <person name="Dierick K."/>
            <person name="Sun M."/>
            <person name="Yu Z."/>
            <person name="Zhu L."/>
            <person name="Hu X."/>
            <person name="Shank E.B."/>
            <person name="Swiecicka I."/>
            <person name="Hansen B.M."/>
            <person name="Andrup L."/>
            <person name="Young S.K."/>
            <person name="Zeng Q."/>
            <person name="Gargeya S."/>
            <person name="Fitzgerald M."/>
            <person name="Haas B."/>
            <person name="Abouelleil A."/>
            <person name="Alvarado L."/>
            <person name="Arachchi H.M."/>
            <person name="Berlin A."/>
            <person name="Chapman S.B."/>
            <person name="Goldberg J."/>
            <person name="Griggs A."/>
            <person name="Gujja S."/>
            <person name="Hansen M."/>
            <person name="Howarth C."/>
            <person name="Imamovic A."/>
            <person name="Larimer J."/>
            <person name="McCowen C."/>
            <person name="Montmayeur A."/>
            <person name="Murphy C."/>
            <person name="Neiman D."/>
            <person name="Pearson M."/>
            <person name="Priest M."/>
            <person name="Roberts A."/>
            <person name="Saif S."/>
            <person name="Shea T."/>
            <person name="Sisk P."/>
            <person name="Sykes S."/>
            <person name="Wortman J."/>
            <person name="Nusbaum C."/>
            <person name="Birren B."/>
        </authorList>
    </citation>
    <scope>NUCLEOTIDE SEQUENCE [LARGE SCALE GENOMIC DNA]</scope>
    <source>
        <strain evidence="1 2">MC67</strain>
    </source>
</reference>
<proteinExistence type="predicted"/>
<dbReference type="PATRIC" id="fig|1053219.3.peg.5356"/>
<organism evidence="1 2">
    <name type="scientific">Bacillus cereus MC67</name>
    <dbReference type="NCBI Taxonomy" id="1053219"/>
    <lineage>
        <taxon>Bacteria</taxon>
        <taxon>Bacillati</taxon>
        <taxon>Bacillota</taxon>
        <taxon>Bacilli</taxon>
        <taxon>Bacillales</taxon>
        <taxon>Bacillaceae</taxon>
        <taxon>Bacillus</taxon>
        <taxon>Bacillus cereus group</taxon>
    </lineage>
</organism>
<dbReference type="Gene3D" id="3.50.50.60">
    <property type="entry name" value="FAD/NAD(P)-binding domain"/>
    <property type="match status" value="1"/>
</dbReference>
<accession>J8E701</accession>